<dbReference type="Pfam" id="PF13604">
    <property type="entry name" value="AAA_30"/>
    <property type="match status" value="1"/>
</dbReference>
<dbReference type="Pfam" id="PF08696">
    <property type="entry name" value="Dna2"/>
    <property type="match status" value="1"/>
</dbReference>
<comment type="similarity">
    <text evidence="2">Belongs to the DNA2/NAM7 helicase family.</text>
</comment>
<evidence type="ECO:0000259" key="13">
    <source>
        <dbReference type="Pfam" id="PF13087"/>
    </source>
</evidence>
<evidence type="ECO:0000256" key="10">
    <source>
        <dbReference type="ARBA" id="ARBA00023014"/>
    </source>
</evidence>
<sequence length="1441" mass="160820">MGVEEEHGEGALALRSRLWSRSLREQPPPPPIQQSQVSWDVSSYKPVIPSSLHSPFPNDPSRVNDKRDDINGRRVYGDPESQLLAKFNLNGGRTRSFELPPSSYPVELDNQYESPGRDGKRPSRRTQSTSELSWWSARKRQRVIASNDLIVRAKSTVPAAATTTTSIAVVTTAATTPKGNGLKRFATSPAVLNSQRLLTLANQISRDSSRVTSANASREGTFDSVAGIGDPDTAEDDPPVTDMSDGGYQVPSLVMLVPPTPRPVSRPGQALNPNELFPEIHGTASASGNDHTIVSSEDKTSGNNFQDKNKDSGSIDDSLDNIEDFFFNSDSDDEILRFLEEVETENEHKNNTNDISSIRLVFMTGFLFIFYFEYNVNKNSDKPVAPEHRTASVYRFTVSEVHEKKNESMVIQVDLKVKNANNQQFLLVLMGNWIYCTPPVGATINYIGTFDPVNNNMAVIDNEKRNMIVVEPGTMVSCTNIADSLYCERKVVLRSRLRSAGDTTTAIVYGSIIHEIFQSCLAKNQFKRRFIRPKITALVQEWSEELLLAGVTAEIASEHLESKVSKLCQWGNNFLRSNPLVKVTETRSQTQKLVSIGKIIDIEEELWSATYGIRGFVDATVETCIRTSRDDTDIKRFLVPLEIKTSVNPKSTFTHQAQTTLYTLLLSERYEIDIDFGLLVYSDNATTIIVPTIQREVMDLIIKRNQIAMSLNKKDSLPPMIDNERQCRLCEYLDYCVVYKCVENNATISRKAVEKMGPAAGILRDYVDLVGKVKKKHIDFFKNWHTVLDKEEQGMENHMKELWEMTSATREKVGRCFSSVQTKELMSQNISTDTTAHYTYKLAPYESRKFDLKSSELHSGDRIVVSDENGHIFLTSGVLLEVSESYLIVKVKKRLPDILQKQLGFDINSNQSYNSLLHSYWDQENFEAPADATPQLFRVDKNEFAFNLNIARNNLVELLLNRLGSNRLLNVIVDLKPPVFNKILRHPELESISLNADQQAALNKVASGMDYTIVSGMHGTGKSHTIAAIVEYLVTQKHKTVLVTANTHRDVDDLVVKMGGRGFGVLRIGGWSADPAVLAHMPVSAKIHNEADVHAVYMEPPVVATTCLGITHWVFTRRLRFDYCIIDEASQVSLPTALGPVCFAEKFILVGDDSDFHGIKSTDNVGPVSALKENISLMERLSVHEALATVRLDTQYRMCDDITELANRVFYNGALRCGSPEIAGRVLGISAENLSSETEWIRRVLANQAKVVFLDTDKTGDNSIPLIIDILLDRLKKLGIDETRIAILFDKRTAVRAYAKRRPKSGLEMVSTSKSHGLDRDCVILVLDPLNMRSYLNSLRLGCTRARSKLILVGSLANLLSTPATVTLANTLVGNEWVYEVPAAALANNSSDKPSKNSRRLTTKTRPGRSVRQNHALSSIGQITRDILAQHGLGRNNTKPQ</sequence>
<keyword evidence="6" id="KW-0378">Hydrolase</keyword>
<proteinExistence type="inferred from homology"/>
<evidence type="ECO:0000313" key="15">
    <source>
        <dbReference type="Proteomes" id="UP000242525"/>
    </source>
</evidence>
<keyword evidence="15" id="KW-1185">Reference proteome</keyword>
<dbReference type="GO" id="GO:0051536">
    <property type="term" value="F:iron-sulfur cluster binding"/>
    <property type="evidence" value="ECO:0007669"/>
    <property type="project" value="UniProtKB-KW"/>
</dbReference>
<dbReference type="Proteomes" id="UP000242525">
    <property type="component" value="Unassembled WGS sequence"/>
</dbReference>
<feature type="domain" description="DNA2/NAM7 helicase-like C-terminal" evidence="13">
    <location>
        <begin position="1175"/>
        <end position="1355"/>
    </location>
</feature>
<dbReference type="GO" id="GO:0005524">
    <property type="term" value="F:ATP binding"/>
    <property type="evidence" value="ECO:0007669"/>
    <property type="project" value="UniProtKB-KW"/>
</dbReference>
<evidence type="ECO:0000256" key="1">
    <source>
        <dbReference type="ARBA" id="ARBA00001966"/>
    </source>
</evidence>
<organism evidence="14 15">
    <name type="scientific">Geotrichum candidum</name>
    <name type="common">Oospora lactis</name>
    <name type="synonym">Dipodascus geotrichum</name>
    <dbReference type="NCBI Taxonomy" id="1173061"/>
    <lineage>
        <taxon>Eukaryota</taxon>
        <taxon>Fungi</taxon>
        <taxon>Dikarya</taxon>
        <taxon>Ascomycota</taxon>
        <taxon>Saccharomycotina</taxon>
        <taxon>Dipodascomycetes</taxon>
        <taxon>Dipodascales</taxon>
        <taxon>Dipodascaceae</taxon>
        <taxon>Geotrichum</taxon>
    </lineage>
</organism>
<feature type="region of interest" description="Disordered" evidence="11">
    <location>
        <begin position="21"/>
        <end position="40"/>
    </location>
</feature>
<gene>
    <name evidence="14" type="ORF">BN980_GECA08s01506g</name>
</gene>
<dbReference type="PANTHER" id="PTHR36531:SF6">
    <property type="entry name" value="DNA REPLICATION ATP-DEPENDENT HELICASE_NUCLEASE DNA2"/>
    <property type="match status" value="1"/>
</dbReference>
<evidence type="ECO:0000259" key="12">
    <source>
        <dbReference type="Pfam" id="PF08696"/>
    </source>
</evidence>
<dbReference type="InterPro" id="IPR014808">
    <property type="entry name" value="DNA_replication_fac_Dna2_N"/>
</dbReference>
<keyword evidence="3" id="KW-0540">Nuclease</keyword>
<evidence type="ECO:0000256" key="9">
    <source>
        <dbReference type="ARBA" id="ARBA00023004"/>
    </source>
</evidence>
<dbReference type="InterPro" id="IPR041679">
    <property type="entry name" value="DNA2/NAM7-like_C"/>
</dbReference>
<dbReference type="OrthoDB" id="6513042at2759"/>
<feature type="compositionally biased region" description="Basic residues" evidence="11">
    <location>
        <begin position="1396"/>
        <end position="1409"/>
    </location>
</feature>
<evidence type="ECO:0000256" key="2">
    <source>
        <dbReference type="ARBA" id="ARBA00007913"/>
    </source>
</evidence>
<dbReference type="GO" id="GO:0046872">
    <property type="term" value="F:metal ion binding"/>
    <property type="evidence" value="ECO:0007669"/>
    <property type="project" value="UniProtKB-KW"/>
</dbReference>
<keyword evidence="4" id="KW-0479">Metal-binding</keyword>
<dbReference type="EMBL" id="CCBN010000008">
    <property type="protein sequence ID" value="CDO54586.1"/>
    <property type="molecule type" value="Genomic_DNA"/>
</dbReference>
<keyword evidence="5" id="KW-0547">Nucleotide-binding</keyword>
<comment type="cofactor">
    <cofactor evidence="1">
        <name>[4Fe-4S] cluster</name>
        <dbReference type="ChEBI" id="CHEBI:49883"/>
    </cofactor>
</comment>
<evidence type="ECO:0000256" key="4">
    <source>
        <dbReference type="ARBA" id="ARBA00022723"/>
    </source>
</evidence>
<accession>A0A0J9XBK3</accession>
<evidence type="ECO:0000313" key="14">
    <source>
        <dbReference type="EMBL" id="CDO54586.1"/>
    </source>
</evidence>
<feature type="region of interest" description="Disordered" evidence="11">
    <location>
        <begin position="48"/>
        <end position="76"/>
    </location>
</feature>
<name>A0A0J9XBK3_GEOCN</name>
<evidence type="ECO:0000256" key="7">
    <source>
        <dbReference type="ARBA" id="ARBA00022806"/>
    </source>
</evidence>
<dbReference type="GO" id="GO:0004518">
    <property type="term" value="F:nuclease activity"/>
    <property type="evidence" value="ECO:0007669"/>
    <property type="project" value="UniProtKB-KW"/>
</dbReference>
<evidence type="ECO:0000256" key="5">
    <source>
        <dbReference type="ARBA" id="ARBA00022741"/>
    </source>
</evidence>
<keyword evidence="8" id="KW-0067">ATP-binding</keyword>
<dbReference type="SUPFAM" id="SSF52540">
    <property type="entry name" value="P-loop containing nucleoside triphosphate hydrolases"/>
    <property type="match status" value="1"/>
</dbReference>
<comment type="caution">
    <text evidence="14">The sequence shown here is derived from an EMBL/GenBank/DDBJ whole genome shotgun (WGS) entry which is preliminary data.</text>
</comment>
<dbReference type="Gene3D" id="3.40.50.300">
    <property type="entry name" value="P-loop containing nucleotide triphosphate hydrolases"/>
    <property type="match status" value="2"/>
</dbReference>
<feature type="region of interest" description="Disordered" evidence="11">
    <location>
        <begin position="284"/>
        <end position="316"/>
    </location>
</feature>
<dbReference type="GO" id="GO:0004386">
    <property type="term" value="F:helicase activity"/>
    <property type="evidence" value="ECO:0007669"/>
    <property type="project" value="UniProtKB-KW"/>
</dbReference>
<feature type="domain" description="DNA replication factor Dna2 N-terminal" evidence="12">
    <location>
        <begin position="420"/>
        <end position="622"/>
    </location>
</feature>
<evidence type="ECO:0000256" key="3">
    <source>
        <dbReference type="ARBA" id="ARBA00022722"/>
    </source>
</evidence>
<dbReference type="CDD" id="cd22318">
    <property type="entry name" value="DNA2_N-like"/>
    <property type="match status" value="1"/>
</dbReference>
<dbReference type="PANTHER" id="PTHR36531">
    <property type="entry name" value="CRISPR-ASSOCIATED EXONUCLEASE CAS4"/>
    <property type="match status" value="1"/>
</dbReference>
<evidence type="ECO:0000256" key="11">
    <source>
        <dbReference type="SAM" id="MobiDB-lite"/>
    </source>
</evidence>
<keyword evidence="9" id="KW-0408">Iron</keyword>
<protein>
    <submittedName>
        <fullName evidence="14">Similar to Saccharomyces cerevisiae YHR164C DNA2 Tripartite DNA replication factor with single-stranded DNA-dependent ATPase, ATP-dependent nuclease, and helicase activities</fullName>
    </submittedName>
</protein>
<dbReference type="GO" id="GO:0016787">
    <property type="term" value="F:hydrolase activity"/>
    <property type="evidence" value="ECO:0007669"/>
    <property type="project" value="UniProtKB-KW"/>
</dbReference>
<feature type="region of interest" description="Disordered" evidence="11">
    <location>
        <begin position="210"/>
        <end position="238"/>
    </location>
</feature>
<feature type="region of interest" description="Disordered" evidence="11">
    <location>
        <begin position="1388"/>
        <end position="1415"/>
    </location>
</feature>
<reference evidence="14" key="1">
    <citation type="submission" date="2014-03" db="EMBL/GenBank/DDBJ databases">
        <authorList>
            <person name="Casaregola S."/>
        </authorList>
    </citation>
    <scope>NUCLEOTIDE SEQUENCE [LARGE SCALE GENOMIC DNA]</scope>
    <source>
        <strain evidence="14">CLIB 918</strain>
    </source>
</reference>
<keyword evidence="7 14" id="KW-0347">Helicase</keyword>
<feature type="compositionally biased region" description="Basic and acidic residues" evidence="11">
    <location>
        <begin position="62"/>
        <end position="76"/>
    </location>
</feature>
<dbReference type="InterPro" id="IPR011604">
    <property type="entry name" value="PDDEXK-like_dom_sf"/>
</dbReference>
<evidence type="ECO:0000256" key="8">
    <source>
        <dbReference type="ARBA" id="ARBA00022840"/>
    </source>
</evidence>
<feature type="region of interest" description="Disordered" evidence="11">
    <location>
        <begin position="96"/>
        <end position="132"/>
    </location>
</feature>
<dbReference type="STRING" id="1173061.A0A0J9XBK3"/>
<keyword evidence="10" id="KW-0411">Iron-sulfur</keyword>
<dbReference type="InterPro" id="IPR027417">
    <property type="entry name" value="P-loop_NTPase"/>
</dbReference>
<evidence type="ECO:0000256" key="6">
    <source>
        <dbReference type="ARBA" id="ARBA00022801"/>
    </source>
</evidence>
<dbReference type="Pfam" id="PF13087">
    <property type="entry name" value="AAA_12"/>
    <property type="match status" value="1"/>
</dbReference>
<dbReference type="InterPro" id="IPR051827">
    <property type="entry name" value="Cas4_exonuclease"/>
</dbReference>
<dbReference type="Gene3D" id="3.90.320.10">
    <property type="match status" value="1"/>
</dbReference>
<feature type="compositionally biased region" description="Polar residues" evidence="11">
    <location>
        <begin position="284"/>
        <end position="306"/>
    </location>
</feature>